<reference evidence="1 2" key="1">
    <citation type="submission" date="2017-11" db="EMBL/GenBank/DDBJ databases">
        <title>Complete genome sequence of Spiroplasma clarkii CN-5 (DSM 19994).</title>
        <authorList>
            <person name="Tsai Y.-M."/>
            <person name="Chang A."/>
            <person name="Lo W.-S."/>
            <person name="Kuo C.-H."/>
        </authorList>
    </citation>
    <scope>NUCLEOTIDE SEQUENCE [LARGE SCALE GENOMIC DNA]</scope>
    <source>
        <strain evidence="1 2">CN-5</strain>
    </source>
</reference>
<dbReference type="AlphaFoldDB" id="A0A1Y0L1B6"/>
<dbReference type="RefSeq" id="WP_100254452.1">
    <property type="nucleotide sequence ID" value="NZ_CP015819.1"/>
</dbReference>
<organism evidence="1 2">
    <name type="scientific">Spiroplasma clarkii</name>
    <dbReference type="NCBI Taxonomy" id="2139"/>
    <lineage>
        <taxon>Bacteria</taxon>
        <taxon>Bacillati</taxon>
        <taxon>Mycoplasmatota</taxon>
        <taxon>Mollicutes</taxon>
        <taxon>Entomoplasmatales</taxon>
        <taxon>Spiroplasmataceae</taxon>
        <taxon>Spiroplasma</taxon>
    </lineage>
</organism>
<dbReference type="KEGG" id="scla:SCLARK_00866"/>
<keyword evidence="2" id="KW-1185">Reference proteome</keyword>
<protein>
    <submittedName>
        <fullName evidence="1">Uncharacterized protein</fullName>
    </submittedName>
</protein>
<evidence type="ECO:0000313" key="1">
    <source>
        <dbReference type="EMBL" id="ATX70899.1"/>
    </source>
</evidence>
<accession>A0A1Y0L1B6</accession>
<sequence length="178" mass="20753">MEKFETVALKRLKTILTENKNSQINVNRKQDLSYTYENQPATLHNVYLVSFYNKSNIKTNLYIRFNASEALFFIPNDGKKSEALYSSRVDTEDQIRQYLAATELDHYEALLKAGFKEVSPKPHSKFIRFLATLRPDEINMTVEILKHANLAEQIANEYTCDYYDSFYNFINNLIAKIA</sequence>
<evidence type="ECO:0000313" key="2">
    <source>
        <dbReference type="Proteomes" id="UP000231179"/>
    </source>
</evidence>
<gene>
    <name evidence="1" type="ORF">SCLAR_v1c05800</name>
</gene>
<name>A0A1Y0L1B6_9MOLU</name>
<dbReference type="Proteomes" id="UP000231179">
    <property type="component" value="Chromosome"/>
</dbReference>
<proteinExistence type="predicted"/>
<dbReference type="EMBL" id="CP024870">
    <property type="protein sequence ID" value="ATX70899.1"/>
    <property type="molecule type" value="Genomic_DNA"/>
</dbReference>